<accession>A0A3V9VIU9</accession>
<evidence type="ECO:0000256" key="1">
    <source>
        <dbReference type="SAM" id="Phobius"/>
    </source>
</evidence>
<evidence type="ECO:0000313" key="2">
    <source>
        <dbReference type="EMBL" id="ECT9426948.1"/>
    </source>
</evidence>
<keyword evidence="1" id="KW-0472">Membrane</keyword>
<dbReference type="AlphaFoldDB" id="A0A3V9VIU9"/>
<gene>
    <name evidence="2" type="ORF">CG587_21040</name>
</gene>
<feature type="transmembrane region" description="Helical" evidence="1">
    <location>
        <begin position="50"/>
        <end position="72"/>
    </location>
</feature>
<dbReference type="EMBL" id="AAKOJA010000013">
    <property type="protein sequence ID" value="ECT9426948.1"/>
    <property type="molecule type" value="Genomic_DNA"/>
</dbReference>
<sequence length="75" mass="8599">MLRLKNASVNRIKVIISKGRQAPCIRQQFSHSLHGFRTQDAICYFMMQKFLSVGLILRIAVSANVIMKGYLFNEP</sequence>
<reference evidence="2" key="1">
    <citation type="submission" date="2018-07" db="EMBL/GenBank/DDBJ databases">
        <authorList>
            <consortium name="PulseNet: The National Subtyping Network for Foodborne Disease Surveillance"/>
            <person name="Tarr C.L."/>
            <person name="Trees E."/>
            <person name="Katz L.S."/>
            <person name="Carleton-Romer H.A."/>
            <person name="Stroika S."/>
            <person name="Kucerova Z."/>
            <person name="Roache K.F."/>
            <person name="Sabol A.L."/>
            <person name="Besser J."/>
            <person name="Gerner-Smidt P."/>
        </authorList>
    </citation>
    <scope>NUCLEOTIDE SEQUENCE [LARGE SCALE GENOMIC DNA]</scope>
    <source>
        <strain evidence="2">PNUSAS018503</strain>
    </source>
</reference>
<organism evidence="2">
    <name type="scientific">Salmonella enterica</name>
    <name type="common">Salmonella choleraesuis</name>
    <dbReference type="NCBI Taxonomy" id="28901"/>
    <lineage>
        <taxon>Bacteria</taxon>
        <taxon>Pseudomonadati</taxon>
        <taxon>Pseudomonadota</taxon>
        <taxon>Gammaproteobacteria</taxon>
        <taxon>Enterobacterales</taxon>
        <taxon>Enterobacteriaceae</taxon>
        <taxon>Salmonella</taxon>
    </lineage>
</organism>
<comment type="caution">
    <text evidence="2">The sequence shown here is derived from an EMBL/GenBank/DDBJ whole genome shotgun (WGS) entry which is preliminary data.</text>
</comment>
<name>A0A3V9VIU9_SALER</name>
<keyword evidence="1" id="KW-1133">Transmembrane helix</keyword>
<protein>
    <submittedName>
        <fullName evidence="2">Uncharacterized protein</fullName>
    </submittedName>
</protein>
<keyword evidence="1" id="KW-0812">Transmembrane</keyword>
<proteinExistence type="predicted"/>
<dbReference type="Proteomes" id="UP000839904">
    <property type="component" value="Unassembled WGS sequence"/>
</dbReference>